<evidence type="ECO:0000313" key="10">
    <source>
        <dbReference type="EMBL" id="KAJ6254763.1"/>
    </source>
</evidence>
<dbReference type="EMBL" id="JAOAOG010000337">
    <property type="protein sequence ID" value="KAJ6227169.1"/>
    <property type="molecule type" value="Genomic_DNA"/>
</dbReference>
<evidence type="ECO:0000313" key="6">
    <source>
        <dbReference type="EMBL" id="KAJ3428362.1"/>
    </source>
</evidence>
<evidence type="ECO:0000256" key="4">
    <source>
        <dbReference type="RuleBase" id="RU004273"/>
    </source>
</evidence>
<dbReference type="EMBL" id="JANTQA010000060">
    <property type="protein sequence ID" value="KAJ3428362.1"/>
    <property type="molecule type" value="Genomic_DNA"/>
</dbReference>
<accession>A0AAV7YIB7</accession>
<dbReference type="PANTHER" id="PTHR45619">
    <property type="entry name" value="SERINE/THREONINE-PROTEIN PHOSPHATASE PP2A-RELATED"/>
    <property type="match status" value="1"/>
</dbReference>
<keyword evidence="2 4" id="KW-0378">Hydrolase</keyword>
<evidence type="ECO:0000313" key="11">
    <source>
        <dbReference type="Proteomes" id="UP001146793"/>
    </source>
</evidence>
<dbReference type="InterPro" id="IPR004843">
    <property type="entry name" value="Calcineurin-like_PHP"/>
</dbReference>
<feature type="domain" description="Serine/threonine specific protein phosphatases" evidence="5">
    <location>
        <begin position="109"/>
        <end position="114"/>
    </location>
</feature>
<evidence type="ECO:0000256" key="2">
    <source>
        <dbReference type="ARBA" id="ARBA00022801"/>
    </source>
</evidence>
<evidence type="ECO:0000256" key="3">
    <source>
        <dbReference type="ARBA" id="ARBA00023211"/>
    </source>
</evidence>
<comment type="similarity">
    <text evidence="4">Belongs to the PPP phosphatase family.</text>
</comment>
<gene>
    <name evidence="7" type="ORF">M0812_12923</name>
    <name evidence="6" type="ORF">M0812_25996</name>
    <name evidence="9" type="ORF">M0813_00297</name>
    <name evidence="8" type="ORF">M0813_10075</name>
    <name evidence="10" type="ORF">M0813_12073</name>
</gene>
<dbReference type="EMBL" id="JANTQA010000029">
    <property type="protein sequence ID" value="KAJ3440924.1"/>
    <property type="molecule type" value="Genomic_DNA"/>
</dbReference>
<dbReference type="Gene3D" id="3.60.21.10">
    <property type="match status" value="1"/>
</dbReference>
<evidence type="ECO:0000313" key="9">
    <source>
        <dbReference type="EMBL" id="KAJ6241596.1"/>
    </source>
</evidence>
<keyword evidence="3" id="KW-0464">Manganese</keyword>
<dbReference type="CDD" id="cd07415">
    <property type="entry name" value="MPP_PP2A_PP4_PP6"/>
    <property type="match status" value="1"/>
</dbReference>
<dbReference type="Pfam" id="PF00149">
    <property type="entry name" value="Metallophos"/>
    <property type="match status" value="1"/>
</dbReference>
<reference evidence="8" key="1">
    <citation type="submission" date="2022-08" db="EMBL/GenBank/DDBJ databases">
        <title>Novel sulfate-reducing endosymbionts in the free-living metamonad Anaeramoeba.</title>
        <authorList>
            <person name="Jerlstrom-Hultqvist J."/>
            <person name="Cepicka I."/>
            <person name="Gallot-Lavallee L."/>
            <person name="Salas-Leiva D."/>
            <person name="Curtis B.A."/>
            <person name="Zahonova K."/>
            <person name="Pipaliya S."/>
            <person name="Dacks J."/>
            <person name="Roger A.J."/>
        </authorList>
    </citation>
    <scope>NUCLEOTIDE SEQUENCE</scope>
    <source>
        <strain evidence="8">Schooner1</strain>
    </source>
</reference>
<evidence type="ECO:0000259" key="5">
    <source>
        <dbReference type="PROSITE" id="PS00125"/>
    </source>
</evidence>
<dbReference type="GO" id="GO:0004722">
    <property type="term" value="F:protein serine/threonine phosphatase activity"/>
    <property type="evidence" value="ECO:0007669"/>
    <property type="project" value="UniProtKB-EC"/>
</dbReference>
<dbReference type="InterPro" id="IPR029052">
    <property type="entry name" value="Metallo-depent_PP-like"/>
</dbReference>
<dbReference type="Proteomes" id="UP001150062">
    <property type="component" value="Unassembled WGS sequence"/>
</dbReference>
<dbReference type="PROSITE" id="PS00125">
    <property type="entry name" value="SER_THR_PHOSPHATASE"/>
    <property type="match status" value="1"/>
</dbReference>
<dbReference type="InterPro" id="IPR047129">
    <property type="entry name" value="PPA2-like"/>
</dbReference>
<evidence type="ECO:0000313" key="8">
    <source>
        <dbReference type="EMBL" id="KAJ6227169.1"/>
    </source>
</evidence>
<name>A0AAV7YIB7_9EUKA</name>
<reference evidence="6" key="2">
    <citation type="submission" date="2022-08" db="EMBL/GenBank/DDBJ databases">
        <title>Novel sulphate-reducing endosymbionts in the free-living metamonad Anaeramoeba.</title>
        <authorList>
            <person name="Jerlstrom-Hultqvist J."/>
            <person name="Cepicka I."/>
            <person name="Gallot-Lavallee L."/>
            <person name="Salas-Leiva D."/>
            <person name="Curtis B.A."/>
            <person name="Zahonova K."/>
            <person name="Pipaliya S."/>
            <person name="Dacks J."/>
            <person name="Roger A.J."/>
        </authorList>
    </citation>
    <scope>NUCLEOTIDE SEQUENCE</scope>
    <source>
        <strain evidence="6">Busselton2</strain>
    </source>
</reference>
<dbReference type="Proteomes" id="UP001146793">
    <property type="component" value="Unassembled WGS sequence"/>
</dbReference>
<dbReference type="EMBL" id="JAOAOG010000191">
    <property type="protein sequence ID" value="KAJ6241596.1"/>
    <property type="molecule type" value="Genomic_DNA"/>
</dbReference>
<proteinExistence type="inferred from homology"/>
<dbReference type="EMBL" id="JAOAOG010000017">
    <property type="protein sequence ID" value="KAJ6254763.1"/>
    <property type="molecule type" value="Genomic_DNA"/>
</dbReference>
<dbReference type="EC" id="3.1.3.16" evidence="4"/>
<keyword evidence="12" id="KW-1185">Reference proteome</keyword>
<protein>
    <recommendedName>
        <fullName evidence="4">Serine/threonine-protein phosphatase</fullName>
        <ecNumber evidence="4">3.1.3.16</ecNumber>
    </recommendedName>
</protein>
<dbReference type="AlphaFoldDB" id="A0AAV7YIB7"/>
<evidence type="ECO:0000313" key="7">
    <source>
        <dbReference type="EMBL" id="KAJ3440924.1"/>
    </source>
</evidence>
<dbReference type="GO" id="GO:0046872">
    <property type="term" value="F:metal ion binding"/>
    <property type="evidence" value="ECO:0007669"/>
    <property type="project" value="UniProtKB-KW"/>
</dbReference>
<dbReference type="SMART" id="SM00156">
    <property type="entry name" value="PP2Ac"/>
    <property type="match status" value="1"/>
</dbReference>
<keyword evidence="1" id="KW-0479">Metal-binding</keyword>
<organism evidence="6 11">
    <name type="scientific">Anaeramoeba flamelloides</name>
    <dbReference type="NCBI Taxonomy" id="1746091"/>
    <lineage>
        <taxon>Eukaryota</taxon>
        <taxon>Metamonada</taxon>
        <taxon>Anaeramoebidae</taxon>
        <taxon>Anaeramoeba</taxon>
    </lineage>
</organism>
<evidence type="ECO:0000256" key="1">
    <source>
        <dbReference type="ARBA" id="ARBA00022723"/>
    </source>
</evidence>
<comment type="catalytic activity">
    <reaction evidence="4">
        <text>O-phospho-L-threonyl-[protein] + H2O = L-threonyl-[protein] + phosphate</text>
        <dbReference type="Rhea" id="RHEA:47004"/>
        <dbReference type="Rhea" id="RHEA-COMP:11060"/>
        <dbReference type="Rhea" id="RHEA-COMP:11605"/>
        <dbReference type="ChEBI" id="CHEBI:15377"/>
        <dbReference type="ChEBI" id="CHEBI:30013"/>
        <dbReference type="ChEBI" id="CHEBI:43474"/>
        <dbReference type="ChEBI" id="CHEBI:61977"/>
        <dbReference type="EC" id="3.1.3.16"/>
    </reaction>
</comment>
<sequence>MDLDWCLEKLTKNPPEVLPEQVVKGITEQLKEALIYESNVAMVQSPVSVVGDLHGQYYDLVELFRVGGECPETNYLFLGNYVDRGFYSVETISLLVCLKLHYPRRITLLRGNHESKGVTQVYGFYSECLRKYGNANVWKYFTDMFNYLQLAALIDEKIFCVHGGLSPSISSINQIRVLDRFQEIPPEGALTDLVWSDPDAVEQETKPSPRGAGHIFGSQLVDKFLQDNKINHIIRSNQLCMDGHQVLFSGKLITIWSAPNFCYRCGNVASILEVFKANNSFTLKYNTYTAAPENERIIPSLETTKEIPDYFK</sequence>
<comment type="caution">
    <text evidence="6">The sequence shown here is derived from an EMBL/GenBank/DDBJ whole genome shotgun (WGS) entry which is preliminary data.</text>
</comment>
<evidence type="ECO:0000313" key="12">
    <source>
        <dbReference type="Proteomes" id="UP001150062"/>
    </source>
</evidence>
<dbReference type="InterPro" id="IPR006186">
    <property type="entry name" value="Ser/Thr-sp_prot-phosphatase"/>
</dbReference>
<dbReference type="SUPFAM" id="SSF56300">
    <property type="entry name" value="Metallo-dependent phosphatases"/>
    <property type="match status" value="1"/>
</dbReference>
<dbReference type="PRINTS" id="PR00114">
    <property type="entry name" value="STPHPHTASE"/>
</dbReference>